<dbReference type="InterPro" id="IPR018551">
    <property type="entry name" value="DUF2007"/>
</dbReference>
<keyword evidence="3" id="KW-0862">Zinc</keyword>
<dbReference type="GO" id="GO:0008270">
    <property type="term" value="F:zinc ion binding"/>
    <property type="evidence" value="ECO:0007669"/>
    <property type="project" value="UniProtKB-KW"/>
</dbReference>
<evidence type="ECO:0000313" key="6">
    <source>
        <dbReference type="Proteomes" id="UP000076643"/>
    </source>
</evidence>
<gene>
    <name evidence="5" type="ORF">N475_07240</name>
</gene>
<dbReference type="AlphaFoldDB" id="A0A167BQD1"/>
<dbReference type="GeneID" id="57360821"/>
<feature type="domain" description="RanBP2-type" evidence="4">
    <location>
        <begin position="87"/>
        <end position="117"/>
    </location>
</feature>
<dbReference type="Proteomes" id="UP000076643">
    <property type="component" value="Unassembled WGS sequence"/>
</dbReference>
<dbReference type="PROSITE" id="PS01358">
    <property type="entry name" value="ZF_RANBP2_1"/>
    <property type="match status" value="1"/>
</dbReference>
<dbReference type="STRING" id="43657.S4054249_04795"/>
<evidence type="ECO:0000259" key="4">
    <source>
        <dbReference type="PROSITE" id="PS50199"/>
    </source>
</evidence>
<protein>
    <recommendedName>
        <fullName evidence="4">RanBP2-type domain-containing protein</fullName>
    </recommendedName>
</protein>
<evidence type="ECO:0000313" key="5">
    <source>
        <dbReference type="EMBL" id="KZN46794.1"/>
    </source>
</evidence>
<dbReference type="InterPro" id="IPR001876">
    <property type="entry name" value="Znf_RanBP2"/>
</dbReference>
<dbReference type="PATRIC" id="fig|1365250.3.peg.346"/>
<reference evidence="5 6" key="1">
    <citation type="submission" date="2013-07" db="EMBL/GenBank/DDBJ databases">
        <title>Comparative Genomic and Metabolomic Analysis of Twelve Strains of Pseudoalteromonas luteoviolacea.</title>
        <authorList>
            <person name="Vynne N.G."/>
            <person name="Mansson M."/>
            <person name="Gram L."/>
        </authorList>
    </citation>
    <scope>NUCLEOTIDE SEQUENCE [LARGE SCALE GENOMIC DNA]</scope>
    <source>
        <strain evidence="5 6">DSM 6061</strain>
    </source>
</reference>
<evidence type="ECO:0000256" key="1">
    <source>
        <dbReference type="ARBA" id="ARBA00022723"/>
    </source>
</evidence>
<keyword evidence="6" id="KW-1185">Reference proteome</keyword>
<name>A0A167BQD1_9GAMM</name>
<dbReference type="Pfam" id="PF09413">
    <property type="entry name" value="DUF2007"/>
    <property type="match status" value="1"/>
</dbReference>
<accession>A0A167BQD1</accession>
<proteinExistence type="predicted"/>
<comment type="caution">
    <text evidence="5">The sequence shown here is derived from an EMBL/GenBank/DDBJ whole genome shotgun (WGS) entry which is preliminary data.</text>
</comment>
<keyword evidence="2" id="KW-0863">Zinc-finger</keyword>
<organism evidence="5 6">
    <name type="scientific">Pseudoalteromonas luteoviolacea DSM 6061</name>
    <dbReference type="NCBI Taxonomy" id="1365250"/>
    <lineage>
        <taxon>Bacteria</taxon>
        <taxon>Pseudomonadati</taxon>
        <taxon>Pseudomonadota</taxon>
        <taxon>Gammaproteobacteria</taxon>
        <taxon>Alteromonadales</taxon>
        <taxon>Pseudoalteromonadaceae</taxon>
        <taxon>Pseudoalteromonas</taxon>
    </lineage>
</organism>
<keyword evidence="1" id="KW-0479">Metal-binding</keyword>
<dbReference type="EMBL" id="AUYB01000024">
    <property type="protein sequence ID" value="KZN46794.1"/>
    <property type="molecule type" value="Genomic_DNA"/>
</dbReference>
<evidence type="ECO:0000256" key="3">
    <source>
        <dbReference type="ARBA" id="ARBA00022833"/>
    </source>
</evidence>
<evidence type="ECO:0000256" key="2">
    <source>
        <dbReference type="ARBA" id="ARBA00022771"/>
    </source>
</evidence>
<sequence length="119" mass="13356">MIAKLDLDAMENEWDTWCCLFSTDNVIEAHLVNGLLKQARIMTKLQGEALSSSLGELPFANSAIKILVPAIKLPLGEEILVNYHQSKSNEDWQCQNCNEHNGAAFQSCWHCGSEYEQSK</sequence>
<dbReference type="RefSeq" id="WP_227008381.1">
    <property type="nucleotide sequence ID" value="NZ_AQHB01000014.1"/>
</dbReference>
<dbReference type="PROSITE" id="PS50199">
    <property type="entry name" value="ZF_RANBP2_2"/>
    <property type="match status" value="1"/>
</dbReference>